<reference evidence="1" key="1">
    <citation type="journal article" date="2023" name="G3 (Bethesda)">
        <title>A reference genome for the long-term kleptoplast-retaining sea slug Elysia crispata morphotype clarki.</title>
        <authorList>
            <person name="Eastman K.E."/>
            <person name="Pendleton A.L."/>
            <person name="Shaikh M.A."/>
            <person name="Suttiyut T."/>
            <person name="Ogas R."/>
            <person name="Tomko P."/>
            <person name="Gavelis G."/>
            <person name="Widhalm J.R."/>
            <person name="Wisecaver J.H."/>
        </authorList>
    </citation>
    <scope>NUCLEOTIDE SEQUENCE</scope>
    <source>
        <strain evidence="1">ECLA1</strain>
    </source>
</reference>
<comment type="caution">
    <text evidence="1">The sequence shown here is derived from an EMBL/GenBank/DDBJ whole genome shotgun (WGS) entry which is preliminary data.</text>
</comment>
<evidence type="ECO:0000313" key="2">
    <source>
        <dbReference type="Proteomes" id="UP001283361"/>
    </source>
</evidence>
<dbReference type="AlphaFoldDB" id="A0AAE1CEU4"/>
<accession>A0AAE1CEU4</accession>
<protein>
    <submittedName>
        <fullName evidence="1">Uncharacterized protein</fullName>
    </submittedName>
</protein>
<name>A0AAE1CEU4_9GAST</name>
<dbReference type="Proteomes" id="UP001283361">
    <property type="component" value="Unassembled WGS sequence"/>
</dbReference>
<keyword evidence="2" id="KW-1185">Reference proteome</keyword>
<sequence>MSVSKKAPTYLKVSQVMFAYEHNILSVSIGVQLASTSEIVALHIQSVSNCVASYFVSEVLGLHIKSVSNAVASSFVSDVVPLHIQSVSNGARHKQRSKRSGLQHLRPDISREVNGAGYNISGQT</sequence>
<proteinExistence type="predicted"/>
<gene>
    <name evidence="1" type="ORF">RRG08_009573</name>
</gene>
<evidence type="ECO:0000313" key="1">
    <source>
        <dbReference type="EMBL" id="KAK3691759.1"/>
    </source>
</evidence>
<organism evidence="1 2">
    <name type="scientific">Elysia crispata</name>
    <name type="common">lettuce slug</name>
    <dbReference type="NCBI Taxonomy" id="231223"/>
    <lineage>
        <taxon>Eukaryota</taxon>
        <taxon>Metazoa</taxon>
        <taxon>Spiralia</taxon>
        <taxon>Lophotrochozoa</taxon>
        <taxon>Mollusca</taxon>
        <taxon>Gastropoda</taxon>
        <taxon>Heterobranchia</taxon>
        <taxon>Euthyneura</taxon>
        <taxon>Panpulmonata</taxon>
        <taxon>Sacoglossa</taxon>
        <taxon>Placobranchoidea</taxon>
        <taxon>Plakobranchidae</taxon>
        <taxon>Elysia</taxon>
    </lineage>
</organism>
<dbReference type="EMBL" id="JAWDGP010008076">
    <property type="protein sequence ID" value="KAK3691759.1"/>
    <property type="molecule type" value="Genomic_DNA"/>
</dbReference>